<evidence type="ECO:0000313" key="2">
    <source>
        <dbReference type="Proteomes" id="UP000215256"/>
    </source>
</evidence>
<evidence type="ECO:0000313" key="1">
    <source>
        <dbReference type="EMBL" id="ASV87360.1"/>
    </source>
</evidence>
<dbReference type="EMBL" id="CP022604">
    <property type="protein sequence ID" value="ASV87360.1"/>
    <property type="molecule type" value="Genomic_DNA"/>
</dbReference>
<dbReference type="AlphaFoldDB" id="A0A248ULE5"/>
<dbReference type="Proteomes" id="UP000215256">
    <property type="component" value="Chromosome 1"/>
</dbReference>
<organism evidence="1 2">
    <name type="scientific">Ochrobactrum quorumnocens</name>
    <dbReference type="NCBI Taxonomy" id="271865"/>
    <lineage>
        <taxon>Bacteria</taxon>
        <taxon>Pseudomonadati</taxon>
        <taxon>Pseudomonadota</taxon>
        <taxon>Alphaproteobacteria</taxon>
        <taxon>Hyphomicrobiales</taxon>
        <taxon>Brucellaceae</taxon>
        <taxon>Brucella/Ochrobactrum group</taxon>
        <taxon>Ochrobactrum</taxon>
    </lineage>
</organism>
<dbReference type="KEGG" id="och:CES85_2586"/>
<sequence>MKMKVRKRSGHSFLPPLLTSVRKTQVSSTSHGRQWETWQVIHSEPTCEKLQKATVDKTRNIWKSQQYTQLVHKEAETASIGNPFYSMKDFSFHCFCPSDR</sequence>
<accession>A0A248ULE5</accession>
<reference evidence="1 2" key="1">
    <citation type="submission" date="2017-07" db="EMBL/GenBank/DDBJ databases">
        <title>Phylogenetic study on the rhizospheric bacterium Ochrobactrum sp. A44.</title>
        <authorList>
            <person name="Krzyzanowska D.M."/>
            <person name="Ossowicki A."/>
            <person name="Rajewska M."/>
            <person name="Maciag T."/>
            <person name="Kaczynski Z."/>
            <person name="Czerwicka M."/>
            <person name="Jafra S."/>
        </authorList>
    </citation>
    <scope>NUCLEOTIDE SEQUENCE [LARGE SCALE GENOMIC DNA]</scope>
    <source>
        <strain evidence="1 2">A44</strain>
    </source>
</reference>
<protein>
    <submittedName>
        <fullName evidence="1">Uncharacterized protein</fullName>
    </submittedName>
</protein>
<proteinExistence type="predicted"/>
<gene>
    <name evidence="1" type="ORF">CES85_2586</name>
</gene>
<name>A0A248ULE5_9HYPH</name>